<dbReference type="Proteomes" id="UP000195221">
    <property type="component" value="Unassembled WGS sequence"/>
</dbReference>
<gene>
    <name evidence="1" type="ORF">PAMC26577_11280</name>
</gene>
<dbReference type="AlphaFoldDB" id="A0A242MXV2"/>
<evidence type="ECO:0000313" key="1">
    <source>
        <dbReference type="EMBL" id="OTP76258.1"/>
    </source>
</evidence>
<evidence type="ECO:0000313" key="2">
    <source>
        <dbReference type="Proteomes" id="UP000195221"/>
    </source>
</evidence>
<dbReference type="EMBL" id="NBTZ01000038">
    <property type="protein sequence ID" value="OTP76258.1"/>
    <property type="molecule type" value="Genomic_DNA"/>
</dbReference>
<accession>A0A242MXV2</accession>
<name>A0A242MXV2_CABSO</name>
<reference evidence="1 2" key="1">
    <citation type="submission" date="2017-03" db="EMBL/GenBank/DDBJ databases">
        <title>Genome analysis of strain PAMC 26577.</title>
        <authorList>
            <person name="Oh H.-M."/>
            <person name="Yang J.-A."/>
        </authorList>
    </citation>
    <scope>NUCLEOTIDE SEQUENCE [LARGE SCALE GENOMIC DNA]</scope>
    <source>
        <strain evidence="1 2">PAMC 26577</strain>
    </source>
</reference>
<proteinExistence type="predicted"/>
<sequence>MEPYSGYVVSAQPHANTDGTFSAYGVVSLRHKIVTSSGRFEVYTTESEAVEEALAWAKKWIDEHG</sequence>
<organism evidence="1 2">
    <name type="scientific">Caballeronia sordidicola</name>
    <name type="common">Burkholderia sordidicola</name>
    <dbReference type="NCBI Taxonomy" id="196367"/>
    <lineage>
        <taxon>Bacteria</taxon>
        <taxon>Pseudomonadati</taxon>
        <taxon>Pseudomonadota</taxon>
        <taxon>Betaproteobacteria</taxon>
        <taxon>Burkholderiales</taxon>
        <taxon>Burkholderiaceae</taxon>
        <taxon>Caballeronia</taxon>
    </lineage>
</organism>
<comment type="caution">
    <text evidence="1">The sequence shown here is derived from an EMBL/GenBank/DDBJ whole genome shotgun (WGS) entry which is preliminary data.</text>
</comment>
<protein>
    <submittedName>
        <fullName evidence="1">Uncharacterized protein</fullName>
    </submittedName>
</protein>